<name>A0A0P1AMJ6_PLAHL</name>
<protein>
    <submittedName>
        <fullName evidence="1">Uncharacterized protein</fullName>
    </submittedName>
</protein>
<dbReference type="AlphaFoldDB" id="A0A0P1AMJ6"/>
<sequence length="89" mass="9648">MFITTRGKNGVLDTLHARTSDGCVTRALTAHLCTYTRSVLLCMFGTLGSKRGLENMLEATARPPVCKEECTAAARTKGPTSPRQVDSQF</sequence>
<dbReference type="EMBL" id="CCYD01000610">
    <property type="protein sequence ID" value="CEG42008.1"/>
    <property type="molecule type" value="Genomic_DNA"/>
</dbReference>
<accession>A0A0P1AMJ6</accession>
<evidence type="ECO:0000313" key="1">
    <source>
        <dbReference type="EMBL" id="CEG42008.1"/>
    </source>
</evidence>
<dbReference type="Proteomes" id="UP000054928">
    <property type="component" value="Unassembled WGS sequence"/>
</dbReference>
<proteinExistence type="predicted"/>
<organism evidence="1 2">
    <name type="scientific">Plasmopara halstedii</name>
    <name type="common">Downy mildew of sunflower</name>
    <dbReference type="NCBI Taxonomy" id="4781"/>
    <lineage>
        <taxon>Eukaryota</taxon>
        <taxon>Sar</taxon>
        <taxon>Stramenopiles</taxon>
        <taxon>Oomycota</taxon>
        <taxon>Peronosporomycetes</taxon>
        <taxon>Peronosporales</taxon>
        <taxon>Peronosporaceae</taxon>
        <taxon>Plasmopara</taxon>
    </lineage>
</organism>
<keyword evidence="2" id="KW-1185">Reference proteome</keyword>
<reference evidence="2" key="1">
    <citation type="submission" date="2014-09" db="EMBL/GenBank/DDBJ databases">
        <authorList>
            <person name="Sharma Rahul"/>
            <person name="Thines Marco"/>
        </authorList>
    </citation>
    <scope>NUCLEOTIDE SEQUENCE [LARGE SCALE GENOMIC DNA]</scope>
</reference>
<dbReference type="GeneID" id="36407370"/>
<evidence type="ECO:0000313" key="2">
    <source>
        <dbReference type="Proteomes" id="UP000054928"/>
    </source>
</evidence>
<dbReference type="RefSeq" id="XP_024578377.1">
    <property type="nucleotide sequence ID" value="XM_024727841.1"/>
</dbReference>